<dbReference type="InterPro" id="IPR055455">
    <property type="entry name" value="HEAT_PSME4"/>
</dbReference>
<dbReference type="GO" id="GO:0005829">
    <property type="term" value="C:cytosol"/>
    <property type="evidence" value="ECO:0007669"/>
    <property type="project" value="TreeGrafter"/>
</dbReference>
<dbReference type="Pfam" id="PF23096">
    <property type="entry name" value="HEAT_PSME4"/>
    <property type="match status" value="1"/>
</dbReference>
<dbReference type="PANTHER" id="PTHR32170:SF3">
    <property type="entry name" value="PROTEASOME ACTIVATOR COMPLEX SUBUNIT 4"/>
    <property type="match status" value="1"/>
</dbReference>
<proteinExistence type="predicted"/>
<name>A0A915JHA1_ROMCU</name>
<dbReference type="GO" id="GO:0005634">
    <property type="term" value="C:nucleus"/>
    <property type="evidence" value="ECO:0007669"/>
    <property type="project" value="TreeGrafter"/>
</dbReference>
<dbReference type="WBParaSite" id="nRc.2.0.1.t25497-RA">
    <property type="protein sequence ID" value="nRc.2.0.1.t25497-RA"/>
    <property type="gene ID" value="nRc.2.0.1.g25497"/>
</dbReference>
<evidence type="ECO:0000313" key="3">
    <source>
        <dbReference type="Proteomes" id="UP000887565"/>
    </source>
</evidence>
<dbReference type="GO" id="GO:0010499">
    <property type="term" value="P:proteasomal ubiquitin-independent protein catabolic process"/>
    <property type="evidence" value="ECO:0007669"/>
    <property type="project" value="TreeGrafter"/>
</dbReference>
<evidence type="ECO:0000259" key="1">
    <source>
        <dbReference type="Pfam" id="PF16507"/>
    </source>
</evidence>
<sequence length="1086" mass="124976">MLKETKHQEKRNVNRKEDIKISENRSFKLAVTDKISGGENIEIGFNGKTIEFRVLCTLLVGCMGNGSPDIKHFVESILPLALNGMFAKTRSDVAVSSIRYLAMMSPEIVLPAVLDRIIQFEENEEIVYTALDTLVEPHRLIQSFRTLSCVAVSLIRDKNEANLRRHVVRLMNSILPGMDPNDVVKTMLTLQILSLFTLLVPIVDCSSAIEQVKDLTQEESELCSSTAMFENYVNLYMDKVFAIIETFSGSGGAAGAISRRRGSSVKFNAEENSIKGGLYASFRSLLGNCSTEIYDIVVNRLYNFLSSTILEGKITAEILGELCFSAVRTNPRRSFGKFLSLFIKRISAIIEDEHFNPKDEDLNILWYLTMVTQIVRCEGTVLVNHKQDLLKLVNLLWPLTSKEIYTKFSTMLENICISLSFIYICDYESNRRNIDSAADVYLPIRHWGESCELKDYKPTWHIPNDDEIQFVKEILKLYVFDELTRLENPEILKKDEIHKALRCISCCISGASCLLPVLEGQILPPIESHVPLAKFTYPIAPHTVTDLSFDGKNIRNYCYEKLHALIEFLLGERADETKCLPLICTIFYNILFLRGLTKSKYDNQVRALSYTKTYALDSIMGKKSSPKCLLSEYVIIEHHKRLVEKNFHALTDTHLAIIRDIFKLSTSKYSEVRKSAQMVFDSFTSVFTFSYRFVLDEILTLLQNKPEITHEQFKGTLYLLIGSSARRSLLVRHHWATLIKIWPAVIKAQHSEKPSIIQLLDSIQNLVVENLQSFQIKLTFNENCTKIAKGFWKRGIEPSWSILDDEDLKLALREEEERNCKQERHWRHLDMAQSFLSLLVRYDQEYPSESIQAFVRLLVDDSIKTRRISVALLAANLKNNRPKHKISTRIKTEDLFAKLNLPTKPLISSQIPNCRQKIKWGLRKDNEFLIYDQNSAPRTKEKWDSCTFIEKTHVGFYCWPDEVKVSPSFKDEDFNYEIVEKDETGLLKAFKDQNFVEKFSALMSVESEKEDTNIEQFNSSVYMFFQKGSKGYLEVRCYIMEYSHTSDSQVSDYQVNEFLIERFACEQCPIMQIPKSANSKLGYSKR</sequence>
<dbReference type="SUPFAM" id="SSF48371">
    <property type="entry name" value="ARM repeat"/>
    <property type="match status" value="1"/>
</dbReference>
<dbReference type="GO" id="GO:0016504">
    <property type="term" value="F:peptidase activator activity"/>
    <property type="evidence" value="ECO:0007669"/>
    <property type="project" value="InterPro"/>
</dbReference>
<keyword evidence="3" id="KW-1185">Reference proteome</keyword>
<feature type="domain" description="Proteasome activator Blm10 middle HEAT repeats region" evidence="1">
    <location>
        <begin position="71"/>
        <end position="515"/>
    </location>
</feature>
<accession>A0A915JHA1</accession>
<protein>
    <submittedName>
        <fullName evidence="4">Proteasome activator Blm10 mid region domain-containing protein</fullName>
    </submittedName>
</protein>
<dbReference type="Pfam" id="PF16507">
    <property type="entry name" value="HEAT_PSME4_mid"/>
    <property type="match status" value="1"/>
</dbReference>
<evidence type="ECO:0000259" key="2">
    <source>
        <dbReference type="Pfam" id="PF23096"/>
    </source>
</evidence>
<dbReference type="PANTHER" id="PTHR32170">
    <property type="entry name" value="PROTEASOME ACTIVATOR COMPLEX SUBUNIT 4"/>
    <property type="match status" value="1"/>
</dbReference>
<feature type="domain" description="Proteasome activator complex subunit 4-like HEAT repeat-like" evidence="2">
    <location>
        <begin position="851"/>
        <end position="1027"/>
    </location>
</feature>
<dbReference type="InterPro" id="IPR035309">
    <property type="entry name" value="PSME4"/>
</dbReference>
<evidence type="ECO:0000313" key="4">
    <source>
        <dbReference type="WBParaSite" id="nRc.2.0.1.t25497-RA"/>
    </source>
</evidence>
<dbReference type="AlphaFoldDB" id="A0A915JHA1"/>
<reference evidence="4" key="1">
    <citation type="submission" date="2022-11" db="UniProtKB">
        <authorList>
            <consortium name="WormBaseParasite"/>
        </authorList>
    </citation>
    <scope>IDENTIFICATION</scope>
</reference>
<dbReference type="GO" id="GO:0070628">
    <property type="term" value="F:proteasome binding"/>
    <property type="evidence" value="ECO:0007669"/>
    <property type="project" value="InterPro"/>
</dbReference>
<dbReference type="OMA" id="PLICTIF"/>
<dbReference type="Proteomes" id="UP000887565">
    <property type="component" value="Unplaced"/>
</dbReference>
<dbReference type="InterPro" id="IPR032430">
    <property type="entry name" value="Blm10_mid"/>
</dbReference>
<dbReference type="InterPro" id="IPR016024">
    <property type="entry name" value="ARM-type_fold"/>
</dbReference>
<organism evidence="3 4">
    <name type="scientific">Romanomermis culicivorax</name>
    <name type="common">Nematode worm</name>
    <dbReference type="NCBI Taxonomy" id="13658"/>
    <lineage>
        <taxon>Eukaryota</taxon>
        <taxon>Metazoa</taxon>
        <taxon>Ecdysozoa</taxon>
        <taxon>Nematoda</taxon>
        <taxon>Enoplea</taxon>
        <taxon>Dorylaimia</taxon>
        <taxon>Mermithida</taxon>
        <taxon>Mermithoidea</taxon>
        <taxon>Mermithidae</taxon>
        <taxon>Romanomermis</taxon>
    </lineage>
</organism>